<evidence type="ECO:0000256" key="8">
    <source>
        <dbReference type="ARBA" id="ARBA00022989"/>
    </source>
</evidence>
<dbReference type="GO" id="GO:0043682">
    <property type="term" value="F:P-type divalent copper transporter activity"/>
    <property type="evidence" value="ECO:0007669"/>
    <property type="project" value="TreeGrafter"/>
</dbReference>
<feature type="transmembrane region" description="Helical" evidence="11">
    <location>
        <begin position="347"/>
        <end position="363"/>
    </location>
</feature>
<dbReference type="PRINTS" id="PR00119">
    <property type="entry name" value="CATATPASE"/>
</dbReference>
<dbReference type="Gene3D" id="1.20.1110.10">
    <property type="entry name" value="Calcium-transporting ATPase, transmembrane domain"/>
    <property type="match status" value="1"/>
</dbReference>
<evidence type="ECO:0000256" key="2">
    <source>
        <dbReference type="ARBA" id="ARBA00022448"/>
    </source>
</evidence>
<evidence type="ECO:0000256" key="1">
    <source>
        <dbReference type="ARBA" id="ARBA00004651"/>
    </source>
</evidence>
<protein>
    <submittedName>
        <fullName evidence="12">ATPase</fullName>
    </submittedName>
</protein>
<keyword evidence="6" id="KW-0460">Magnesium</keyword>
<dbReference type="SUPFAM" id="SSF56784">
    <property type="entry name" value="HAD-like"/>
    <property type="match status" value="1"/>
</dbReference>
<keyword evidence="5 11" id="KW-0812">Transmembrane</keyword>
<dbReference type="InterPro" id="IPR023299">
    <property type="entry name" value="ATPase_P-typ_cyto_dom_N"/>
</dbReference>
<evidence type="ECO:0000256" key="5">
    <source>
        <dbReference type="ARBA" id="ARBA00022692"/>
    </source>
</evidence>
<dbReference type="InterPro" id="IPR036412">
    <property type="entry name" value="HAD-like_sf"/>
</dbReference>
<evidence type="ECO:0000256" key="10">
    <source>
        <dbReference type="ARBA" id="ARBA00023136"/>
    </source>
</evidence>
<dbReference type="InterPro" id="IPR001757">
    <property type="entry name" value="P_typ_ATPase"/>
</dbReference>
<dbReference type="Gene3D" id="3.40.1110.10">
    <property type="entry name" value="Calcium-transporting ATPase, cytoplasmic domain N"/>
    <property type="match status" value="1"/>
</dbReference>
<dbReference type="PROSITE" id="PS00154">
    <property type="entry name" value="ATPASE_E1_E2"/>
    <property type="match status" value="1"/>
</dbReference>
<dbReference type="NCBIfam" id="TIGR01494">
    <property type="entry name" value="ATPase_P-type"/>
    <property type="match status" value="2"/>
</dbReference>
<feature type="transmembrane region" description="Helical" evidence="11">
    <location>
        <begin position="61"/>
        <end position="90"/>
    </location>
</feature>
<keyword evidence="10 11" id="KW-0472">Membrane</keyword>
<evidence type="ECO:0000256" key="3">
    <source>
        <dbReference type="ARBA" id="ARBA00022475"/>
    </source>
</evidence>
<dbReference type="GO" id="GO:0016887">
    <property type="term" value="F:ATP hydrolysis activity"/>
    <property type="evidence" value="ECO:0007669"/>
    <property type="project" value="InterPro"/>
</dbReference>
<dbReference type="AlphaFoldDB" id="A0A348WA94"/>
<evidence type="ECO:0000256" key="4">
    <source>
        <dbReference type="ARBA" id="ARBA00022553"/>
    </source>
</evidence>
<dbReference type="GO" id="GO:0005524">
    <property type="term" value="F:ATP binding"/>
    <property type="evidence" value="ECO:0007669"/>
    <property type="project" value="InterPro"/>
</dbReference>
<dbReference type="InterPro" id="IPR018303">
    <property type="entry name" value="ATPase_P-typ_P_site"/>
</dbReference>
<dbReference type="PANTHER" id="PTHR43520">
    <property type="entry name" value="ATP7, ISOFORM B"/>
    <property type="match status" value="1"/>
</dbReference>
<keyword evidence="7" id="KW-1278">Translocase</keyword>
<dbReference type="Pfam" id="PF00702">
    <property type="entry name" value="Hydrolase"/>
    <property type="match status" value="1"/>
</dbReference>
<dbReference type="Gene3D" id="3.40.50.1000">
    <property type="entry name" value="HAD superfamily/HAD-like"/>
    <property type="match status" value="1"/>
</dbReference>
<dbReference type="InterPro" id="IPR023298">
    <property type="entry name" value="ATPase_P-typ_TM_dom_sf"/>
</dbReference>
<organism evidence="12 13">
    <name type="scientific">Roseovarius nubinhibens</name>
    <dbReference type="NCBI Taxonomy" id="314263"/>
    <lineage>
        <taxon>Bacteria</taxon>
        <taxon>Pseudomonadati</taxon>
        <taxon>Pseudomonadota</taxon>
        <taxon>Alphaproteobacteria</taxon>
        <taxon>Rhodobacterales</taxon>
        <taxon>Roseobacteraceae</taxon>
        <taxon>Roseovarius</taxon>
    </lineage>
</organism>
<sequence length="391" mass="40433">QNTMLSQLQELVATAEMQRSRYAGLADRAARAYAPLVHLLGLAAFLGWWQMTGDAWRAVDVAIAVLVITCPCALGLAVPAVSVVATGRLFRKGLLVKSRSALERLSEIDLVAFDKTGTLTSGVPSLASAPTDAALALAASLAAASSHPYSRALVAAAEARDLPLLPLSDLRERPGLGIEVMHDGHLLRLGRPGWIGVEGDGVALDPGQGAPVLFRFTETLRPDAAEAIAALQRAGLSVSLLSGDTDAPCQHVARALDIAQVQSAMTPEAKAAWITAQTQAGHRVLMVGDGLNDTGALSVAHGSLALGSGLDAPQSAADVVLLSGRLTEIPALLASARSATARMRQNILLSLGYNIIAVPVALAGLATPFLAALAMSLSSLTVSLNALRNLR</sequence>
<feature type="non-terminal residue" evidence="12">
    <location>
        <position position="1"/>
    </location>
</feature>
<keyword evidence="9" id="KW-0406">Ion transport</keyword>
<dbReference type="EMBL" id="DMVW01000059">
    <property type="protein sequence ID" value="HAR51456.1"/>
    <property type="molecule type" value="Genomic_DNA"/>
</dbReference>
<evidence type="ECO:0000313" key="12">
    <source>
        <dbReference type="EMBL" id="HAR51456.1"/>
    </source>
</evidence>
<keyword evidence="8 11" id="KW-1133">Transmembrane helix</keyword>
<evidence type="ECO:0000256" key="11">
    <source>
        <dbReference type="SAM" id="Phobius"/>
    </source>
</evidence>
<dbReference type="InterPro" id="IPR023214">
    <property type="entry name" value="HAD_sf"/>
</dbReference>
<dbReference type="GO" id="GO:0055070">
    <property type="term" value="P:copper ion homeostasis"/>
    <property type="evidence" value="ECO:0007669"/>
    <property type="project" value="TreeGrafter"/>
</dbReference>
<dbReference type="GO" id="GO:0005886">
    <property type="term" value="C:plasma membrane"/>
    <property type="evidence" value="ECO:0007669"/>
    <property type="project" value="UniProtKB-SubCell"/>
</dbReference>
<dbReference type="Proteomes" id="UP000264719">
    <property type="component" value="Unassembled WGS sequence"/>
</dbReference>
<comment type="caution">
    <text evidence="12">The sequence shown here is derived from an EMBL/GenBank/DDBJ whole genome shotgun (WGS) entry which is preliminary data.</text>
</comment>
<keyword evidence="2" id="KW-0813">Transport</keyword>
<evidence type="ECO:0000256" key="7">
    <source>
        <dbReference type="ARBA" id="ARBA00022967"/>
    </source>
</evidence>
<dbReference type="PANTHER" id="PTHR43520:SF5">
    <property type="entry name" value="CATION-TRANSPORTING P-TYPE ATPASE-RELATED"/>
    <property type="match status" value="1"/>
</dbReference>
<evidence type="ECO:0000313" key="13">
    <source>
        <dbReference type="Proteomes" id="UP000264719"/>
    </source>
</evidence>
<reference evidence="12 13" key="1">
    <citation type="journal article" date="2018" name="Nat. Biotechnol.">
        <title>A standardized bacterial taxonomy based on genome phylogeny substantially revises the tree of life.</title>
        <authorList>
            <person name="Parks D.H."/>
            <person name="Chuvochina M."/>
            <person name="Waite D.W."/>
            <person name="Rinke C."/>
            <person name="Skarshewski A."/>
            <person name="Chaumeil P.A."/>
            <person name="Hugenholtz P."/>
        </authorList>
    </citation>
    <scope>NUCLEOTIDE SEQUENCE [LARGE SCALE GENOMIC DNA]</scope>
    <source>
        <strain evidence="12">UBA9169</strain>
    </source>
</reference>
<feature type="transmembrane region" description="Helical" evidence="11">
    <location>
        <begin position="29"/>
        <end position="49"/>
    </location>
</feature>
<dbReference type="SUPFAM" id="SSF81665">
    <property type="entry name" value="Calcium ATPase, transmembrane domain M"/>
    <property type="match status" value="1"/>
</dbReference>
<keyword evidence="3" id="KW-1003">Cell membrane</keyword>
<accession>A0A348WA94</accession>
<proteinExistence type="predicted"/>
<comment type="subcellular location">
    <subcellularLocation>
        <location evidence="1">Cell membrane</location>
        <topology evidence="1">Multi-pass membrane protein</topology>
    </subcellularLocation>
</comment>
<dbReference type="GO" id="GO:0005507">
    <property type="term" value="F:copper ion binding"/>
    <property type="evidence" value="ECO:0007669"/>
    <property type="project" value="TreeGrafter"/>
</dbReference>
<evidence type="ECO:0000256" key="9">
    <source>
        <dbReference type="ARBA" id="ARBA00023065"/>
    </source>
</evidence>
<gene>
    <name evidence="12" type="ORF">DCS45_06195</name>
</gene>
<keyword evidence="4" id="KW-0597">Phosphoprotein</keyword>
<name>A0A348WA94_9RHOB</name>
<evidence type="ECO:0000256" key="6">
    <source>
        <dbReference type="ARBA" id="ARBA00022842"/>
    </source>
</evidence>